<dbReference type="Proteomes" id="UP001152622">
    <property type="component" value="Chromosome 1"/>
</dbReference>
<reference evidence="1" key="1">
    <citation type="journal article" date="2023" name="Science">
        <title>Genome structures resolve the early diversification of teleost fishes.</title>
        <authorList>
            <person name="Parey E."/>
            <person name="Louis A."/>
            <person name="Montfort J."/>
            <person name="Bouchez O."/>
            <person name="Roques C."/>
            <person name="Iampietro C."/>
            <person name="Lluch J."/>
            <person name="Castinel A."/>
            <person name="Donnadieu C."/>
            <person name="Desvignes T."/>
            <person name="Floi Bucao C."/>
            <person name="Jouanno E."/>
            <person name="Wen M."/>
            <person name="Mejri S."/>
            <person name="Dirks R."/>
            <person name="Jansen H."/>
            <person name="Henkel C."/>
            <person name="Chen W.J."/>
            <person name="Zahm M."/>
            <person name="Cabau C."/>
            <person name="Klopp C."/>
            <person name="Thompson A.W."/>
            <person name="Robinson-Rechavi M."/>
            <person name="Braasch I."/>
            <person name="Lecointre G."/>
            <person name="Bobe J."/>
            <person name="Postlethwait J.H."/>
            <person name="Berthelot C."/>
            <person name="Roest Crollius H."/>
            <person name="Guiguen Y."/>
        </authorList>
    </citation>
    <scope>NUCLEOTIDE SEQUENCE</scope>
    <source>
        <strain evidence="1">WJC10195</strain>
    </source>
</reference>
<sequence length="79" mass="8143">MLMKCGEKYIFCVTTPFPGVGARGKGQAEGAPGRGYREKIGGGGGGVGVLLGPAPLSNWPRCETRHSCGVTGWLEPIPA</sequence>
<evidence type="ECO:0000313" key="1">
    <source>
        <dbReference type="EMBL" id="KAJ8382800.1"/>
    </source>
</evidence>
<keyword evidence="2" id="KW-1185">Reference proteome</keyword>
<organism evidence="1 2">
    <name type="scientific">Synaphobranchus kaupii</name>
    <name type="common">Kaup's arrowtooth eel</name>
    <dbReference type="NCBI Taxonomy" id="118154"/>
    <lineage>
        <taxon>Eukaryota</taxon>
        <taxon>Metazoa</taxon>
        <taxon>Chordata</taxon>
        <taxon>Craniata</taxon>
        <taxon>Vertebrata</taxon>
        <taxon>Euteleostomi</taxon>
        <taxon>Actinopterygii</taxon>
        <taxon>Neopterygii</taxon>
        <taxon>Teleostei</taxon>
        <taxon>Anguilliformes</taxon>
        <taxon>Synaphobranchidae</taxon>
        <taxon>Synaphobranchus</taxon>
    </lineage>
</organism>
<dbReference type="EMBL" id="JAINUF010000001">
    <property type="protein sequence ID" value="KAJ8382800.1"/>
    <property type="molecule type" value="Genomic_DNA"/>
</dbReference>
<name>A0A9Q1JFV9_SYNKA</name>
<proteinExistence type="predicted"/>
<dbReference type="AlphaFoldDB" id="A0A9Q1JFV9"/>
<protein>
    <submittedName>
        <fullName evidence="1">Uncharacterized protein</fullName>
    </submittedName>
</protein>
<gene>
    <name evidence="1" type="ORF">SKAU_G00035780</name>
</gene>
<comment type="caution">
    <text evidence="1">The sequence shown here is derived from an EMBL/GenBank/DDBJ whole genome shotgun (WGS) entry which is preliminary data.</text>
</comment>
<evidence type="ECO:0000313" key="2">
    <source>
        <dbReference type="Proteomes" id="UP001152622"/>
    </source>
</evidence>
<accession>A0A9Q1JFV9</accession>